<reference evidence="1" key="1">
    <citation type="submission" date="2019-04" db="EMBL/GenBank/DDBJ databases">
        <title>Evolution of Biomass-Degrading Anaerobic Consortia Revealed by Metagenomics.</title>
        <authorList>
            <person name="Peng X."/>
        </authorList>
    </citation>
    <scope>NUCLEOTIDE SEQUENCE</scope>
    <source>
        <strain evidence="1">SIG254</strain>
    </source>
</reference>
<comment type="caution">
    <text evidence="1">The sequence shown here is derived from an EMBL/GenBank/DDBJ whole genome shotgun (WGS) entry which is preliminary data.</text>
</comment>
<dbReference type="InterPro" id="IPR007344">
    <property type="entry name" value="GrpB/CoaE"/>
</dbReference>
<proteinExistence type="predicted"/>
<evidence type="ECO:0000313" key="1">
    <source>
        <dbReference type="EMBL" id="MBE6061232.1"/>
    </source>
</evidence>
<dbReference type="PANTHER" id="PTHR34822">
    <property type="entry name" value="GRPB DOMAIN PROTEIN (AFU_ORTHOLOGUE AFUA_1G01530)"/>
    <property type="match status" value="1"/>
</dbReference>
<sequence length="179" mass="20616">MLGLARGTVKVVPYSFNWKEIYKEEEKLLYHLLGETAIDIQHVGSTSIEGLDSKPIIDIAVGVKSLDDVDKHRNLLEANGYQFRDNAGIEGRVMFAKGREDLRTHYLHIEIINGELWKNHIYFRDYLRLNKKSVEEYSKLKKNLAAKYTNDRGSYTNAKNEFINSILKKVKEGVDLQAL</sequence>
<dbReference type="Pfam" id="PF04229">
    <property type="entry name" value="GrpB"/>
    <property type="match status" value="1"/>
</dbReference>
<organism evidence="1 2">
    <name type="scientific">Clostridium sulfidigenes</name>
    <dbReference type="NCBI Taxonomy" id="318464"/>
    <lineage>
        <taxon>Bacteria</taxon>
        <taxon>Bacillati</taxon>
        <taxon>Bacillota</taxon>
        <taxon>Clostridia</taxon>
        <taxon>Eubacteriales</taxon>
        <taxon>Clostridiaceae</taxon>
        <taxon>Clostridium</taxon>
    </lineage>
</organism>
<protein>
    <submittedName>
        <fullName evidence="1">GrpB family protein</fullName>
    </submittedName>
</protein>
<name>A0A927W618_9CLOT</name>
<dbReference type="AlphaFoldDB" id="A0A927W618"/>
<dbReference type="InterPro" id="IPR043519">
    <property type="entry name" value="NT_sf"/>
</dbReference>
<evidence type="ECO:0000313" key="2">
    <source>
        <dbReference type="Proteomes" id="UP000768462"/>
    </source>
</evidence>
<dbReference type="SUPFAM" id="SSF81301">
    <property type="entry name" value="Nucleotidyltransferase"/>
    <property type="match status" value="1"/>
</dbReference>
<dbReference type="EMBL" id="SVCM01000157">
    <property type="protein sequence ID" value="MBE6061232.1"/>
    <property type="molecule type" value="Genomic_DNA"/>
</dbReference>
<accession>A0A927W618</accession>
<gene>
    <name evidence="1" type="ORF">E7215_13840</name>
</gene>
<dbReference type="Gene3D" id="3.30.460.10">
    <property type="entry name" value="Beta Polymerase, domain 2"/>
    <property type="match status" value="1"/>
</dbReference>
<dbReference type="PANTHER" id="PTHR34822:SF1">
    <property type="entry name" value="GRPB FAMILY PROTEIN"/>
    <property type="match status" value="1"/>
</dbReference>
<dbReference type="Proteomes" id="UP000768462">
    <property type="component" value="Unassembled WGS sequence"/>
</dbReference>